<dbReference type="OrthoDB" id="1465721at2"/>
<name>A0A1Q2MHC9_9BACT</name>
<accession>A0A1Q2MHC9</accession>
<proteinExistence type="predicted"/>
<dbReference type="KEGG" id="pbas:SMSP2_02444"/>
<evidence type="ECO:0000313" key="3">
    <source>
        <dbReference type="Proteomes" id="UP000188181"/>
    </source>
</evidence>
<dbReference type="Proteomes" id="UP000188181">
    <property type="component" value="Chromosome"/>
</dbReference>
<organism evidence="2 3">
    <name type="scientific">Limihaloglobus sulfuriphilus</name>
    <dbReference type="NCBI Taxonomy" id="1851148"/>
    <lineage>
        <taxon>Bacteria</taxon>
        <taxon>Pseudomonadati</taxon>
        <taxon>Planctomycetota</taxon>
        <taxon>Phycisphaerae</taxon>
        <taxon>Sedimentisphaerales</taxon>
        <taxon>Sedimentisphaeraceae</taxon>
        <taxon>Limihaloglobus</taxon>
    </lineage>
</organism>
<dbReference type="Gene3D" id="2.60.120.260">
    <property type="entry name" value="Galactose-binding domain-like"/>
    <property type="match status" value="1"/>
</dbReference>
<keyword evidence="3" id="KW-1185">Reference proteome</keyword>
<reference evidence="3" key="1">
    <citation type="submission" date="2017-02" db="EMBL/GenBank/DDBJ databases">
        <title>Comparative genomics and description of representatives of a novel lineage of planctomycetes thriving in anoxic sediments.</title>
        <authorList>
            <person name="Spring S."/>
            <person name="Bunk B."/>
            <person name="Sproer C."/>
        </authorList>
    </citation>
    <scope>NUCLEOTIDE SEQUENCE [LARGE SCALE GENOMIC DNA]</scope>
    <source>
        <strain evidence="3">SM-Chi-D1</strain>
    </source>
</reference>
<evidence type="ECO:0008006" key="4">
    <source>
        <dbReference type="Google" id="ProtNLM"/>
    </source>
</evidence>
<evidence type="ECO:0000256" key="1">
    <source>
        <dbReference type="SAM" id="SignalP"/>
    </source>
</evidence>
<feature type="chain" id="PRO_5012569111" description="PEP-CTERM protein-sorting domain-containing protein" evidence="1">
    <location>
        <begin position="21"/>
        <end position="203"/>
    </location>
</feature>
<gene>
    <name evidence="2" type="ORF">SMSP2_02444</name>
</gene>
<dbReference type="RefSeq" id="WP_146684294.1">
    <property type="nucleotide sequence ID" value="NZ_CP019646.1"/>
</dbReference>
<feature type="signal peptide" evidence="1">
    <location>
        <begin position="1"/>
        <end position="20"/>
    </location>
</feature>
<protein>
    <recommendedName>
        <fullName evidence="4">PEP-CTERM protein-sorting domain-containing protein</fullName>
    </recommendedName>
</protein>
<dbReference type="EMBL" id="CP019646">
    <property type="protein sequence ID" value="AQQ72064.1"/>
    <property type="molecule type" value="Genomic_DNA"/>
</dbReference>
<sequence precursor="true">MKKRILLLVFLSYALSPLMANMVNNGGFEADFTAWRGYAVGGCTTEFTIVNDAYEGDKAASMNVTYIDYPAQPGHDTALDKRTDMIVIGSETDLNISFAAKKVDSDPASRLRVVTIQFDSNTAPLMSTRTQVDYVVTSDEYQLFSFDLDSLHDDAVSLNIQFTVADNAGQKYEGQYYIDAVNVVPEPMTAILFAVGGLFLKRK</sequence>
<dbReference type="AlphaFoldDB" id="A0A1Q2MHC9"/>
<keyword evidence="1" id="KW-0732">Signal</keyword>
<evidence type="ECO:0000313" key="2">
    <source>
        <dbReference type="EMBL" id="AQQ72064.1"/>
    </source>
</evidence>
<dbReference type="STRING" id="1851148.SMSP2_02444"/>